<dbReference type="AlphaFoldDB" id="A0A1L0AX61"/>
<protein>
    <submittedName>
        <fullName evidence="1">Uncharacterized protein</fullName>
    </submittedName>
</protein>
<evidence type="ECO:0000313" key="2">
    <source>
        <dbReference type="Proteomes" id="UP000183794"/>
    </source>
</evidence>
<dbReference type="EMBL" id="FPLD01000045">
    <property type="protein sequence ID" value="SGY93561.1"/>
    <property type="molecule type" value="Genomic_DNA"/>
</dbReference>
<sequence length="142" mass="16062">MANHSKKINLAKEQLEDAIELLVNGRYISCLTLAGAAEEIFTTLADVKTGKNPFNIIHELINYDLAAEGNQQISRGKFRKVRNSARNLVKHHDPGDKESVHINRRGQALATLGQAMISADILEVKYKNKRKYNAWLKQHRDT</sequence>
<proteinExistence type="predicted"/>
<evidence type="ECO:0000313" key="1">
    <source>
        <dbReference type="EMBL" id="SGY93561.1"/>
    </source>
</evidence>
<gene>
    <name evidence="1" type="ORF">NVI5450_1496</name>
</gene>
<organism evidence="1 2">
    <name type="scientific">Moritella viscosa</name>
    <dbReference type="NCBI Taxonomy" id="80854"/>
    <lineage>
        <taxon>Bacteria</taxon>
        <taxon>Pseudomonadati</taxon>
        <taxon>Pseudomonadota</taxon>
        <taxon>Gammaproteobacteria</taxon>
        <taxon>Alteromonadales</taxon>
        <taxon>Moritellaceae</taxon>
        <taxon>Moritella</taxon>
    </lineage>
</organism>
<accession>A0A1L0AX61</accession>
<dbReference type="Proteomes" id="UP000183794">
    <property type="component" value="Unassembled WGS sequence"/>
</dbReference>
<reference evidence="1 2" key="1">
    <citation type="submission" date="2016-11" db="EMBL/GenBank/DDBJ databases">
        <authorList>
            <person name="Jaros S."/>
            <person name="Januszkiewicz K."/>
            <person name="Wedrychowicz H."/>
        </authorList>
    </citation>
    <scope>NUCLEOTIDE SEQUENCE [LARGE SCALE GENOMIC DNA]</scope>
    <source>
        <strain evidence="1">NVI 5450</strain>
    </source>
</reference>
<name>A0A1L0AX61_9GAMM</name>